<protein>
    <recommendedName>
        <fullName evidence="6">rRNA methyltransferase 2, mitochondrial</fullName>
    </recommendedName>
</protein>
<dbReference type="Pfam" id="PF01728">
    <property type="entry name" value="FtsJ"/>
    <property type="match status" value="1"/>
</dbReference>
<evidence type="ECO:0000256" key="2">
    <source>
        <dbReference type="ARBA" id="ARBA00022552"/>
    </source>
</evidence>
<reference evidence="9" key="1">
    <citation type="submission" date="2023-07" db="EMBL/GenBank/DDBJ databases">
        <title>Chromosome-level genome assembly of Artemia franciscana.</title>
        <authorList>
            <person name="Jo E."/>
        </authorList>
    </citation>
    <scope>NUCLEOTIDE SEQUENCE</scope>
    <source>
        <tissue evidence="9">Whole body</tissue>
    </source>
</reference>
<evidence type="ECO:0000256" key="6">
    <source>
        <dbReference type="ARBA" id="ARBA00041184"/>
    </source>
</evidence>
<gene>
    <name evidence="9" type="ORF">QYM36_006869</name>
</gene>
<dbReference type="AlphaFoldDB" id="A0AA88L2G5"/>
<dbReference type="InterPro" id="IPR029063">
    <property type="entry name" value="SAM-dependent_MTases_sf"/>
</dbReference>
<keyword evidence="5 7" id="KW-0949">S-adenosyl-L-methionine</keyword>
<evidence type="ECO:0000256" key="7">
    <source>
        <dbReference type="PIRSR" id="PIRSR005461-1"/>
    </source>
</evidence>
<dbReference type="CDD" id="cd02440">
    <property type="entry name" value="AdoMet_MTases"/>
    <property type="match status" value="1"/>
</dbReference>
<dbReference type="SUPFAM" id="SSF53335">
    <property type="entry name" value="S-adenosyl-L-methionine-dependent methyltransferases"/>
    <property type="match status" value="1"/>
</dbReference>
<keyword evidence="2" id="KW-0698">rRNA processing</keyword>
<name>A0AA88L2G5_ARTSF</name>
<dbReference type="Gene3D" id="3.40.50.150">
    <property type="entry name" value="Vaccinia Virus protein VP39"/>
    <property type="match status" value="1"/>
</dbReference>
<feature type="active site" description="Proton acceptor" evidence="7">
    <location>
        <position position="193"/>
    </location>
</feature>
<dbReference type="GO" id="GO:0008650">
    <property type="term" value="F:rRNA (uridine-2'-O-)-methyltransferase activity"/>
    <property type="evidence" value="ECO:0007669"/>
    <property type="project" value="TreeGrafter"/>
</dbReference>
<evidence type="ECO:0000313" key="9">
    <source>
        <dbReference type="EMBL" id="KAK2716518.1"/>
    </source>
</evidence>
<dbReference type="InterPro" id="IPR015507">
    <property type="entry name" value="rRNA-MeTfrase_E"/>
</dbReference>
<dbReference type="PIRSF" id="PIRSF005461">
    <property type="entry name" value="23S_rRNA_mtase"/>
    <property type="match status" value="1"/>
</dbReference>
<keyword evidence="10" id="KW-1185">Reference proteome</keyword>
<dbReference type="EMBL" id="JAVRJZ010000011">
    <property type="protein sequence ID" value="KAK2716518.1"/>
    <property type="molecule type" value="Genomic_DNA"/>
</dbReference>
<evidence type="ECO:0000256" key="1">
    <source>
        <dbReference type="ARBA" id="ARBA00009258"/>
    </source>
</evidence>
<dbReference type="PANTHER" id="PTHR10920">
    <property type="entry name" value="RIBOSOMAL RNA METHYLTRANSFERASE"/>
    <property type="match status" value="1"/>
</dbReference>
<evidence type="ECO:0000256" key="4">
    <source>
        <dbReference type="ARBA" id="ARBA00022679"/>
    </source>
</evidence>
<evidence type="ECO:0000256" key="5">
    <source>
        <dbReference type="ARBA" id="ARBA00022691"/>
    </source>
</evidence>
<comment type="caution">
    <text evidence="9">The sequence shown here is derived from an EMBL/GenBank/DDBJ whole genome shotgun (WGS) entry which is preliminary data.</text>
</comment>
<proteinExistence type="inferred from homology"/>
<organism evidence="9 10">
    <name type="scientific">Artemia franciscana</name>
    <name type="common">Brine shrimp</name>
    <name type="synonym">Artemia sanfranciscana</name>
    <dbReference type="NCBI Taxonomy" id="6661"/>
    <lineage>
        <taxon>Eukaryota</taxon>
        <taxon>Metazoa</taxon>
        <taxon>Ecdysozoa</taxon>
        <taxon>Arthropoda</taxon>
        <taxon>Crustacea</taxon>
        <taxon>Branchiopoda</taxon>
        <taxon>Anostraca</taxon>
        <taxon>Artemiidae</taxon>
        <taxon>Artemia</taxon>
    </lineage>
</organism>
<evidence type="ECO:0000313" key="10">
    <source>
        <dbReference type="Proteomes" id="UP001187531"/>
    </source>
</evidence>
<evidence type="ECO:0000259" key="8">
    <source>
        <dbReference type="Pfam" id="PF01728"/>
    </source>
</evidence>
<dbReference type="InterPro" id="IPR050082">
    <property type="entry name" value="RNA_methyltr_RlmE"/>
</dbReference>
<comment type="similarity">
    <text evidence="1">Belongs to the class I-like SAM-binding methyltransferase superfamily. RNA methyltransferase RlmE family.</text>
</comment>
<keyword evidence="4" id="KW-0808">Transferase</keyword>
<dbReference type="Proteomes" id="UP001187531">
    <property type="component" value="Unassembled WGS sequence"/>
</dbReference>
<evidence type="ECO:0000256" key="3">
    <source>
        <dbReference type="ARBA" id="ARBA00022603"/>
    </source>
</evidence>
<keyword evidence="3" id="KW-0489">Methyltransferase</keyword>
<dbReference type="InterPro" id="IPR002877">
    <property type="entry name" value="RNA_MeTrfase_FtsJ_dom"/>
</dbReference>
<dbReference type="HAMAP" id="MF_01547">
    <property type="entry name" value="RNA_methyltr_E"/>
    <property type="match status" value="1"/>
</dbReference>
<accession>A0AA88L2G5</accession>
<dbReference type="GO" id="GO:0005739">
    <property type="term" value="C:mitochondrion"/>
    <property type="evidence" value="ECO:0007669"/>
    <property type="project" value="TreeGrafter"/>
</dbReference>
<dbReference type="PANTHER" id="PTHR10920:SF18">
    <property type="entry name" value="RRNA METHYLTRANSFERASE 2, MITOCHONDRIAL"/>
    <property type="match status" value="1"/>
</dbReference>
<feature type="domain" description="Ribosomal RNA methyltransferase FtsJ" evidence="8">
    <location>
        <begin position="52"/>
        <end position="236"/>
    </location>
</feature>
<sequence length="243" mass="27675">MFKHAKNVRQLSYSICCHQKLKNLKGKKKSSQEWLIRQNTDEYVKLAKIENYRARSAFKLIEMDDHYRFLRPGQTVLDCGAAPGAWSQVLAKRTNANGEQVEKRVGKVMAVDLSPFHPIVGVTSFPLSDFTSPETQKQILETIDSKFDVIVSDMAPKVSGMNSLDHEIIIDLCRKVVRFSECALKPNGTLLMKIFDGGLTKDLEKILVNMFHKVKYVKPDSSRKNSAEIYFLCLKFKIKLSNT</sequence>